<accession>A0A0L8I325</accession>
<dbReference type="EMBL" id="KQ416735">
    <property type="protein sequence ID" value="KOF95465.1"/>
    <property type="molecule type" value="Genomic_DNA"/>
</dbReference>
<dbReference type="AlphaFoldDB" id="A0A0L8I325"/>
<sequence>MCGSSTQRITLQTTTDHPHVRPHVQVFSQPYNISCPFSVHAPCDLPVIRFHATRLQPVMIQEF</sequence>
<organism evidence="1">
    <name type="scientific">Octopus bimaculoides</name>
    <name type="common">California two-spotted octopus</name>
    <dbReference type="NCBI Taxonomy" id="37653"/>
    <lineage>
        <taxon>Eukaryota</taxon>
        <taxon>Metazoa</taxon>
        <taxon>Spiralia</taxon>
        <taxon>Lophotrochozoa</taxon>
        <taxon>Mollusca</taxon>
        <taxon>Cephalopoda</taxon>
        <taxon>Coleoidea</taxon>
        <taxon>Octopodiformes</taxon>
        <taxon>Octopoda</taxon>
        <taxon>Incirrata</taxon>
        <taxon>Octopodidae</taxon>
        <taxon>Octopus</taxon>
    </lineage>
</organism>
<proteinExistence type="predicted"/>
<gene>
    <name evidence="1" type="ORF">OCBIM_22038298mg</name>
</gene>
<reference evidence="1" key="1">
    <citation type="submission" date="2015-07" db="EMBL/GenBank/DDBJ databases">
        <title>MeaNS - Measles Nucleotide Surveillance Program.</title>
        <authorList>
            <person name="Tran T."/>
            <person name="Druce J."/>
        </authorList>
    </citation>
    <scope>NUCLEOTIDE SEQUENCE</scope>
    <source>
        <strain evidence="1">UCB-OBI-ISO-001</strain>
        <tissue evidence="1">Gonad</tissue>
    </source>
</reference>
<evidence type="ECO:0000313" key="1">
    <source>
        <dbReference type="EMBL" id="KOF95465.1"/>
    </source>
</evidence>
<protein>
    <submittedName>
        <fullName evidence="1">Uncharacterized protein</fullName>
    </submittedName>
</protein>
<name>A0A0L8I325_OCTBM</name>